<comment type="caution">
    <text evidence="1">The sequence shown here is derived from an EMBL/GenBank/DDBJ whole genome shotgun (WGS) entry which is preliminary data.</text>
</comment>
<sequence>MSENQKPTESQFGKEWISYGSNPGLKTRDLINLDEQNLSGISVLPGISIGSSLFHEFIQYNDFRNSTQDFEIEQGEIPPHLSEINQEILSFIPKGIPIAIRSSATDERGGTGIYYTTFYIKTGDTQEDLAVLEENQKSIFASFFSSDKVVNLERTNSGMGMLIHPVVGDRFGDYFMPSLSGVLTLVNDEPILRLVIGLGTKAVETSEAIVLKKEKISDIKTIFKALQSITKVDVVNLNTTQLETITIRRSFEIEKSIYPQVPKLVELIRAWQKTLTDKTSSYWEFAIDQSESPGIVVQHSPENRTPVKDLELEPQEGTVLFEGTDVVNIDSRKGRGIIQVGAGGFSLDDMDILLKFNQQHSNYLLILPDTVFSGFFGLRKVSIGHFSNAAAIVELQYVRDERIPGMILAPRVDHTGGRGGDHFTTLTSRNDILFLGVVVKEYDGNPQDILGTISAKKGTYIAIWDQEFKITNTKNRGRVEILREINQKPPPYDNSNLIRWFSELDSLGKELTTTPDFEEVGKSFQKVSEFLLKICDQPTLGFNPFRQIEDILLDQRIQLIKQIQLTIENLYLLESYGVFQEYEQKYIPESEFLLEVYLRDLLEKLRK</sequence>
<dbReference type="EMBL" id="LCNT01000002">
    <property type="protein sequence ID" value="KKU61624.1"/>
    <property type="molecule type" value="Genomic_DNA"/>
</dbReference>
<evidence type="ECO:0000313" key="2">
    <source>
        <dbReference type="Proteomes" id="UP000033860"/>
    </source>
</evidence>
<dbReference type="InterPro" id="IPR013815">
    <property type="entry name" value="ATP_grasp_subdomain_1"/>
</dbReference>
<name>A0A0G1RWE9_9BACT</name>
<proteinExistence type="predicted"/>
<reference evidence="1 2" key="1">
    <citation type="journal article" date="2015" name="Nature">
        <title>rRNA introns, odd ribosomes, and small enigmatic genomes across a large radiation of phyla.</title>
        <authorList>
            <person name="Brown C.T."/>
            <person name="Hug L.A."/>
            <person name="Thomas B.C."/>
            <person name="Sharon I."/>
            <person name="Castelle C.J."/>
            <person name="Singh A."/>
            <person name="Wilkins M.J."/>
            <person name="Williams K.H."/>
            <person name="Banfield J.F."/>
        </authorList>
    </citation>
    <scope>NUCLEOTIDE SEQUENCE [LARGE SCALE GENOMIC DNA]</scope>
</reference>
<dbReference type="GO" id="GO:0005524">
    <property type="term" value="F:ATP binding"/>
    <property type="evidence" value="ECO:0007669"/>
    <property type="project" value="InterPro"/>
</dbReference>
<accession>A0A0G1RWE9</accession>
<dbReference type="SUPFAM" id="SSF56059">
    <property type="entry name" value="Glutathione synthetase ATP-binding domain-like"/>
    <property type="match status" value="1"/>
</dbReference>
<dbReference type="AlphaFoldDB" id="A0A0G1RWE9"/>
<dbReference type="Proteomes" id="UP000033860">
    <property type="component" value="Unassembled WGS sequence"/>
</dbReference>
<dbReference type="Gene3D" id="3.30.1490.20">
    <property type="entry name" value="ATP-grasp fold, A domain"/>
    <property type="match status" value="1"/>
</dbReference>
<gene>
    <name evidence="1" type="ORF">UX85_C0002G0004</name>
</gene>
<evidence type="ECO:0000313" key="1">
    <source>
        <dbReference type="EMBL" id="KKU61624.1"/>
    </source>
</evidence>
<protein>
    <submittedName>
        <fullName evidence="1">Uncharacterized protein</fullName>
    </submittedName>
</protein>
<organism evidence="1 2">
    <name type="scientific">Candidatus Beckwithbacteria bacterium GW2011_GWB1_47_15</name>
    <dbReference type="NCBI Taxonomy" id="1618371"/>
    <lineage>
        <taxon>Bacteria</taxon>
        <taxon>Candidatus Beckwithiibacteriota</taxon>
    </lineage>
</organism>